<comment type="caution">
    <text evidence="1">The sequence shown here is derived from an EMBL/GenBank/DDBJ whole genome shotgun (WGS) entry which is preliminary data.</text>
</comment>
<reference evidence="1 2" key="1">
    <citation type="submission" date="2019-07" db="EMBL/GenBank/DDBJ databases">
        <title>Draft genome assembly of a fouling barnacle, Amphibalanus amphitrite (Darwin, 1854): The first reference genome for Thecostraca.</title>
        <authorList>
            <person name="Kim W."/>
        </authorList>
    </citation>
    <scope>NUCLEOTIDE SEQUENCE [LARGE SCALE GENOMIC DNA]</scope>
    <source>
        <strain evidence="1">SNU_AA5</strain>
        <tissue evidence="1">Soma without cirri and trophi</tissue>
    </source>
</reference>
<organism evidence="1 2">
    <name type="scientific">Amphibalanus amphitrite</name>
    <name type="common">Striped barnacle</name>
    <name type="synonym">Balanus amphitrite</name>
    <dbReference type="NCBI Taxonomy" id="1232801"/>
    <lineage>
        <taxon>Eukaryota</taxon>
        <taxon>Metazoa</taxon>
        <taxon>Ecdysozoa</taxon>
        <taxon>Arthropoda</taxon>
        <taxon>Crustacea</taxon>
        <taxon>Multicrustacea</taxon>
        <taxon>Cirripedia</taxon>
        <taxon>Thoracica</taxon>
        <taxon>Thoracicalcarea</taxon>
        <taxon>Balanomorpha</taxon>
        <taxon>Balanoidea</taxon>
        <taxon>Balanidae</taxon>
        <taxon>Amphibalaninae</taxon>
        <taxon>Amphibalanus</taxon>
    </lineage>
</organism>
<name>A0A6A4WVF7_AMPAM</name>
<evidence type="ECO:0000313" key="2">
    <source>
        <dbReference type="Proteomes" id="UP000440578"/>
    </source>
</evidence>
<dbReference type="OrthoDB" id="6484170at2759"/>
<dbReference type="EMBL" id="VIIS01000660">
    <property type="protein sequence ID" value="KAF0306532.1"/>
    <property type="molecule type" value="Genomic_DNA"/>
</dbReference>
<accession>A0A6A4WVF7</accession>
<proteinExistence type="predicted"/>
<dbReference type="AlphaFoldDB" id="A0A6A4WVF7"/>
<protein>
    <submittedName>
        <fullName evidence="1">Uncharacterized protein</fullName>
    </submittedName>
</protein>
<gene>
    <name evidence="1" type="ORF">FJT64_021976</name>
</gene>
<dbReference type="Proteomes" id="UP000440578">
    <property type="component" value="Unassembled WGS sequence"/>
</dbReference>
<keyword evidence="2" id="KW-1185">Reference proteome</keyword>
<sequence>MVRSELSVVSFVLNKLGTWTEELREDLGVINEAVYVRLNEIIEYLRRLVSSSGSGERSMTDTLREVLAEMAEAYNQWAKAVYARTSLRLRQVYTTVTGYIRHRMMQLGQQYKPQLLLLYHHFEENVVAVVRDTVNWFYGEFTESELYAAIVSLEGVIDEIYRDLSERDTVTNIFDYTKKFARWLYTKFGLEDVLGEPGLWLKDMWDNPPPALVRVKQFIMVAYVKELPELQQLRYLQSFTEDSSAESGGVYDFIYDYWPGSNPTEWMPPFAGSAKIAWLTGCWRTEDIPEDIIRCRL</sequence>
<evidence type="ECO:0000313" key="1">
    <source>
        <dbReference type="EMBL" id="KAF0306532.1"/>
    </source>
</evidence>